<name>A0A1I6USX3_9SPHI</name>
<feature type="transmembrane region" description="Helical" evidence="1">
    <location>
        <begin position="191"/>
        <end position="210"/>
    </location>
</feature>
<accession>A0A1I6USX3</accession>
<dbReference type="AlphaFoldDB" id="A0A1I6USX3"/>
<dbReference type="STRING" id="683125.SAMN05660206_1105"/>
<keyword evidence="1" id="KW-1133">Transmembrane helix</keyword>
<dbReference type="Proteomes" id="UP000198785">
    <property type="component" value="Unassembled WGS sequence"/>
</dbReference>
<sequence length="263" mass="30395">MLQYFKESTFRANEVFLRAIKLLKSHYFSVAGLCFLLFITNNLSSFLAMYLNDSIDSWLKILLLFIFLVLFFSLQLILIRRALNLVYHREGMSVLSYIPTAKHFLSFMVGLLIAIFISVLVACVMYVLCFPLLYIGVSMETVMYEVHPLVTAIISMLIILRTMFFPFFILDKDFRVFKAYRFSIALTKGNFFRLFLVLLIVSSAFLLQLGAEYMGYNILARIFSIINSFVIIPSVSLVLAVVYTDMIKEYQGEDDPQLLKNII</sequence>
<feature type="transmembrane region" description="Helical" evidence="1">
    <location>
        <begin position="104"/>
        <end position="137"/>
    </location>
</feature>
<evidence type="ECO:0000256" key="1">
    <source>
        <dbReference type="SAM" id="Phobius"/>
    </source>
</evidence>
<evidence type="ECO:0000313" key="2">
    <source>
        <dbReference type="EMBL" id="SFT04473.1"/>
    </source>
</evidence>
<keyword evidence="3" id="KW-1185">Reference proteome</keyword>
<dbReference type="EMBL" id="FOZZ01000010">
    <property type="protein sequence ID" value="SFT04473.1"/>
    <property type="molecule type" value="Genomic_DNA"/>
</dbReference>
<feature type="transmembrane region" description="Helical" evidence="1">
    <location>
        <begin position="57"/>
        <end position="83"/>
    </location>
</feature>
<feature type="transmembrane region" description="Helical" evidence="1">
    <location>
        <begin position="222"/>
        <end position="243"/>
    </location>
</feature>
<dbReference type="RefSeq" id="WP_093366629.1">
    <property type="nucleotide sequence ID" value="NZ_FOZZ01000010.1"/>
</dbReference>
<reference evidence="2 3" key="1">
    <citation type="submission" date="2016-10" db="EMBL/GenBank/DDBJ databases">
        <authorList>
            <person name="de Groot N.N."/>
        </authorList>
    </citation>
    <scope>NUCLEOTIDE SEQUENCE [LARGE SCALE GENOMIC DNA]</scope>
    <source>
        <strain evidence="2 3">DSM 22789</strain>
    </source>
</reference>
<dbReference type="OrthoDB" id="752539at2"/>
<evidence type="ECO:0000313" key="3">
    <source>
        <dbReference type="Proteomes" id="UP000198785"/>
    </source>
</evidence>
<protein>
    <recommendedName>
        <fullName evidence="4">Membrane domain of glycerophosphoryl diester phosphodiesterase</fullName>
    </recommendedName>
</protein>
<proteinExistence type="predicted"/>
<keyword evidence="1" id="KW-0812">Transmembrane</keyword>
<gene>
    <name evidence="2" type="ORF">SAMN05660206_1105</name>
</gene>
<evidence type="ECO:0008006" key="4">
    <source>
        <dbReference type="Google" id="ProtNLM"/>
    </source>
</evidence>
<organism evidence="2 3">
    <name type="scientific">Sphingobacterium wenxiniae</name>
    <dbReference type="NCBI Taxonomy" id="683125"/>
    <lineage>
        <taxon>Bacteria</taxon>
        <taxon>Pseudomonadati</taxon>
        <taxon>Bacteroidota</taxon>
        <taxon>Sphingobacteriia</taxon>
        <taxon>Sphingobacteriales</taxon>
        <taxon>Sphingobacteriaceae</taxon>
        <taxon>Sphingobacterium</taxon>
    </lineage>
</organism>
<feature type="transmembrane region" description="Helical" evidence="1">
    <location>
        <begin position="149"/>
        <end position="170"/>
    </location>
</feature>
<keyword evidence="1" id="KW-0472">Membrane</keyword>
<feature type="transmembrane region" description="Helical" evidence="1">
    <location>
        <begin position="27"/>
        <end position="51"/>
    </location>
</feature>